<comment type="caution">
    <text evidence="1">The sequence shown here is derived from an EMBL/GenBank/DDBJ whole genome shotgun (WGS) entry which is preliminary data.</text>
</comment>
<keyword evidence="2" id="KW-1185">Reference proteome</keyword>
<organism evidence="1 2">
    <name type="scientific">Coemansia aciculifera</name>
    <dbReference type="NCBI Taxonomy" id="417176"/>
    <lineage>
        <taxon>Eukaryota</taxon>
        <taxon>Fungi</taxon>
        <taxon>Fungi incertae sedis</taxon>
        <taxon>Zoopagomycota</taxon>
        <taxon>Kickxellomycotina</taxon>
        <taxon>Kickxellomycetes</taxon>
        <taxon>Kickxellales</taxon>
        <taxon>Kickxellaceae</taxon>
        <taxon>Coemansia</taxon>
    </lineage>
</organism>
<evidence type="ECO:0000313" key="2">
    <source>
        <dbReference type="Proteomes" id="UP001139981"/>
    </source>
</evidence>
<keyword evidence="1" id="KW-0418">Kinase</keyword>
<dbReference type="Proteomes" id="UP001139981">
    <property type="component" value="Unassembled WGS sequence"/>
</dbReference>
<name>A0ACC1M4D6_9FUNG</name>
<evidence type="ECO:0000313" key="1">
    <source>
        <dbReference type="EMBL" id="KAJ2896052.1"/>
    </source>
</evidence>
<keyword evidence="1" id="KW-0808">Transferase</keyword>
<sequence>MADSSRMADLALHALDPNKQAERYIMLQLIGEGQYGKVYKAIHRRSGVIVAMKIISKISRKRIEIESFREEMRLLRQLEHSHIIRLIEYFETDTDIYIVLEYCKCDLSVYLKRQGGYLKMEEVRNIALQLMSALRYLHSLGVVHHDIKLHNALIGVDGRIKLCDLGLATQFTKDGKSVYIDTLKGTPLYMAPEVLRKSRYTNKADLWSLGVVLYELYVGKTPFRTSSMADLKRNIMEEDIVWPKQIPVQLKSLMQGLLQRDPAARMSWRQLKRHPFLCMEDTEEEALRREGMQCVDRGASLLSSTLISS</sequence>
<proteinExistence type="predicted"/>
<feature type="non-terminal residue" evidence="1">
    <location>
        <position position="309"/>
    </location>
</feature>
<gene>
    <name evidence="1" type="primary">STK36</name>
    <name evidence="1" type="ORF">IWW38_002126</name>
</gene>
<protein>
    <submittedName>
        <fullName evidence="1">Serine/threonine-protein kinase 36</fullName>
        <ecNumber evidence="1">2.7.11.1</ecNumber>
    </submittedName>
</protein>
<accession>A0ACC1M4D6</accession>
<dbReference type="EC" id="2.7.11.1" evidence="1"/>
<reference evidence="1" key="1">
    <citation type="submission" date="2022-07" db="EMBL/GenBank/DDBJ databases">
        <title>Phylogenomic reconstructions and comparative analyses of Kickxellomycotina fungi.</title>
        <authorList>
            <person name="Reynolds N.K."/>
            <person name="Stajich J.E."/>
            <person name="Barry K."/>
            <person name="Grigoriev I.V."/>
            <person name="Crous P."/>
            <person name="Smith M.E."/>
        </authorList>
    </citation>
    <scope>NUCLEOTIDE SEQUENCE</scope>
    <source>
        <strain evidence="1">CBS 190363</strain>
    </source>
</reference>
<dbReference type="EMBL" id="JANBVB010000229">
    <property type="protein sequence ID" value="KAJ2896052.1"/>
    <property type="molecule type" value="Genomic_DNA"/>
</dbReference>